<organism evidence="3">
    <name type="scientific">Anisakis simplex</name>
    <name type="common">Herring worm</name>
    <dbReference type="NCBI Taxonomy" id="6269"/>
    <lineage>
        <taxon>Eukaryota</taxon>
        <taxon>Metazoa</taxon>
        <taxon>Ecdysozoa</taxon>
        <taxon>Nematoda</taxon>
        <taxon>Chromadorea</taxon>
        <taxon>Rhabditida</taxon>
        <taxon>Spirurina</taxon>
        <taxon>Ascaridomorpha</taxon>
        <taxon>Ascaridoidea</taxon>
        <taxon>Anisakidae</taxon>
        <taxon>Anisakis</taxon>
        <taxon>Anisakis simplex complex</taxon>
    </lineage>
</organism>
<dbReference type="WBParaSite" id="ASIM_0001556001-mRNA-1">
    <property type="protein sequence ID" value="ASIM_0001556001-mRNA-1"/>
    <property type="gene ID" value="ASIM_0001556001"/>
</dbReference>
<protein>
    <submittedName>
        <fullName evidence="3">ZP domain-containing protein</fullName>
    </submittedName>
</protein>
<evidence type="ECO:0000313" key="1">
    <source>
        <dbReference type="EMBL" id="VDK53810.1"/>
    </source>
</evidence>
<proteinExistence type="predicted"/>
<evidence type="ECO:0000313" key="2">
    <source>
        <dbReference type="Proteomes" id="UP000267096"/>
    </source>
</evidence>
<name>A0A0M3K3L9_ANISI</name>
<gene>
    <name evidence="1" type="ORF">ASIM_LOCUS14969</name>
</gene>
<dbReference type="OrthoDB" id="5776386at2759"/>
<reference evidence="1 2" key="2">
    <citation type="submission" date="2018-11" db="EMBL/GenBank/DDBJ databases">
        <authorList>
            <consortium name="Pathogen Informatics"/>
        </authorList>
    </citation>
    <scope>NUCLEOTIDE SEQUENCE [LARGE SCALE GENOMIC DNA]</scope>
</reference>
<dbReference type="AlphaFoldDB" id="A0A0M3K3L9"/>
<keyword evidence="2" id="KW-1185">Reference proteome</keyword>
<dbReference type="Proteomes" id="UP000267096">
    <property type="component" value="Unassembled WGS sequence"/>
</dbReference>
<accession>A0A0M3K3L9</accession>
<sequence length="174" mass="19212">MSRRRCGVTYNVNQTGIGRIIFNEDRSKFQGLLVNDDGECISFNGSAIPGTDDPTTSLMNITVIDGETGDQFGIHGVAVNFAPNPNPISSNFFVTINSQHIKFTTTDVLFGNRADVEIRKFMDPRKVECGSKVHLGEMSIHLTANHRIKPSIRRESVCDNCNSAILEMSDDFLA</sequence>
<dbReference type="EMBL" id="UYRR01032025">
    <property type="protein sequence ID" value="VDK53810.1"/>
    <property type="molecule type" value="Genomic_DNA"/>
</dbReference>
<evidence type="ECO:0000313" key="3">
    <source>
        <dbReference type="WBParaSite" id="ASIM_0001556001-mRNA-1"/>
    </source>
</evidence>
<reference evidence="3" key="1">
    <citation type="submission" date="2017-02" db="UniProtKB">
        <authorList>
            <consortium name="WormBaseParasite"/>
        </authorList>
    </citation>
    <scope>IDENTIFICATION</scope>
</reference>